<dbReference type="AlphaFoldDB" id="A0A843UR85"/>
<evidence type="ECO:0008006" key="4">
    <source>
        <dbReference type="Google" id="ProtNLM"/>
    </source>
</evidence>
<dbReference type="OrthoDB" id="774557at2759"/>
<feature type="non-terminal residue" evidence="2">
    <location>
        <position position="1"/>
    </location>
</feature>
<dbReference type="PANTHER" id="PTHR10378">
    <property type="entry name" value="LIM DOMAIN-BINDING PROTEIN"/>
    <property type="match status" value="1"/>
</dbReference>
<feature type="compositionally biased region" description="Polar residues" evidence="1">
    <location>
        <begin position="652"/>
        <end position="683"/>
    </location>
</feature>
<feature type="region of interest" description="Disordered" evidence="1">
    <location>
        <begin position="234"/>
        <end position="264"/>
    </location>
</feature>
<feature type="compositionally biased region" description="Polar residues" evidence="1">
    <location>
        <begin position="151"/>
        <end position="161"/>
    </location>
</feature>
<keyword evidence="3" id="KW-1185">Reference proteome</keyword>
<gene>
    <name evidence="2" type="ORF">Taro_021358</name>
</gene>
<proteinExistence type="predicted"/>
<accession>A0A843UR85</accession>
<evidence type="ECO:0000313" key="2">
    <source>
        <dbReference type="EMBL" id="MQL88802.1"/>
    </source>
</evidence>
<organism evidence="2 3">
    <name type="scientific">Colocasia esculenta</name>
    <name type="common">Wild taro</name>
    <name type="synonym">Arum esculentum</name>
    <dbReference type="NCBI Taxonomy" id="4460"/>
    <lineage>
        <taxon>Eukaryota</taxon>
        <taxon>Viridiplantae</taxon>
        <taxon>Streptophyta</taxon>
        <taxon>Embryophyta</taxon>
        <taxon>Tracheophyta</taxon>
        <taxon>Spermatophyta</taxon>
        <taxon>Magnoliopsida</taxon>
        <taxon>Liliopsida</taxon>
        <taxon>Araceae</taxon>
        <taxon>Aroideae</taxon>
        <taxon>Colocasieae</taxon>
        <taxon>Colocasia</taxon>
    </lineage>
</organism>
<feature type="region of interest" description="Disordered" evidence="1">
    <location>
        <begin position="120"/>
        <end position="161"/>
    </location>
</feature>
<name>A0A843UR85_COLES</name>
<dbReference type="Proteomes" id="UP000652761">
    <property type="component" value="Unassembled WGS sequence"/>
</dbReference>
<dbReference type="EMBL" id="NMUH01001090">
    <property type="protein sequence ID" value="MQL88802.1"/>
    <property type="molecule type" value="Genomic_DNA"/>
</dbReference>
<comment type="caution">
    <text evidence="2">The sequence shown here is derived from an EMBL/GenBank/DDBJ whole genome shotgun (WGS) entry which is preliminary data.</text>
</comment>
<protein>
    <recommendedName>
        <fullName evidence="4">Transcriptional regulator SLK2</fullName>
    </recommendedName>
</protein>
<dbReference type="InterPro" id="IPR029005">
    <property type="entry name" value="LIM-bd/SEUSS"/>
</dbReference>
<feature type="compositionally biased region" description="Low complexity" evidence="1">
    <location>
        <begin position="120"/>
        <end position="150"/>
    </location>
</feature>
<sequence length="829" mass="91454">GCGVVPVRCWALFVEGRGAKLLVSAPGGIRDFRFLGGRNLLIFLESSAGDLWATNLGVPAEDMNRGALNSAPNSSAPSVGASSLVTDANSSLSGGPHLQSASINTESYLHLPASPMSFSSNNISGSSMMDGSSIVQQSSHQGQMQKQGSSTATSQPTSQETVNMLQLHKKTRLDVRQEDILQQQAIQQLLQRQDSLQLQGQINPQLQSLIQQQRMLQQRQQQQQQQQILQSLPPMQRAQMQQQQQQQQLRQQLQQQMMQSPHLRRPFDSGICARRLMQYLYHQRHRPPENTIFYWRKFVSEYFAPRAKKRWCLSLYDNVGNHTLGVFPQAAMDAWHCEICGSKSGKGFEASFEVLARLNKIKFDSGVIDEILFLDMPRECRLASGMMLLEYAKATQECVYEHLRVVREGHLRIIFTPELKILSWEFCARRHEELLPRRLVAPQVNQLVQVAQKYHAAVSESGSASVSPQDLQANCNMFVTAGRQLARNLELQSLNELGFSKRYVRCLQISEVVNSMKDLIDFSRDHKIGPIDSLKNYPQHAAMKLQNQKMQAAEQMLNSQTTDQNALNKIMSMHPSLSNNMNNNNQTGIRALSNSAQDAISLNNYQSLLRQNSLNSNSSALQPDLSCSFGSPNHLQPDVSFQSTVPFSGSLKSTPVNNLLGSLQQPPQQTPNGFPPQQNNKPSQANQQLQQQHVMQQLLQEMMGNNRGTPPQSASGLMMNGNVSEDIFGGGITGSGGLQARTTGSVGNVSFGNGPAVSNNAAGMILSRNSSFKSISSSPTPVGSSTFNLRADATQGINLPDLVQEITREFTDSGILNGENGDMGFGGKS</sequence>
<dbReference type="Pfam" id="PF01803">
    <property type="entry name" value="LIM_bind"/>
    <property type="match status" value="1"/>
</dbReference>
<evidence type="ECO:0000256" key="1">
    <source>
        <dbReference type="SAM" id="MobiDB-lite"/>
    </source>
</evidence>
<feature type="compositionally biased region" description="Low complexity" evidence="1">
    <location>
        <begin position="234"/>
        <end position="259"/>
    </location>
</feature>
<evidence type="ECO:0000313" key="3">
    <source>
        <dbReference type="Proteomes" id="UP000652761"/>
    </source>
</evidence>
<reference evidence="2" key="1">
    <citation type="submission" date="2017-07" db="EMBL/GenBank/DDBJ databases">
        <title>Taro Niue Genome Assembly and Annotation.</title>
        <authorList>
            <person name="Atibalentja N."/>
            <person name="Keating K."/>
            <person name="Fields C.J."/>
        </authorList>
    </citation>
    <scope>NUCLEOTIDE SEQUENCE</scope>
    <source>
        <strain evidence="2">Niue_2</strain>
        <tissue evidence="2">Leaf</tissue>
    </source>
</reference>
<feature type="region of interest" description="Disordered" evidence="1">
    <location>
        <begin position="652"/>
        <end position="691"/>
    </location>
</feature>